<protein>
    <submittedName>
        <fullName evidence="2">Uncharacterized protein</fullName>
    </submittedName>
</protein>
<reference evidence="2" key="1">
    <citation type="submission" date="2018-02" db="EMBL/GenBank/DDBJ databases">
        <title>Rhizophora mucronata_Transcriptome.</title>
        <authorList>
            <person name="Meera S.P."/>
            <person name="Sreeshan A."/>
            <person name="Augustine A."/>
        </authorList>
    </citation>
    <scope>NUCLEOTIDE SEQUENCE</scope>
    <source>
        <tissue evidence="2">Leaf</tissue>
    </source>
</reference>
<feature type="compositionally biased region" description="Low complexity" evidence="1">
    <location>
        <begin position="47"/>
        <end position="56"/>
    </location>
</feature>
<evidence type="ECO:0000256" key="1">
    <source>
        <dbReference type="SAM" id="MobiDB-lite"/>
    </source>
</evidence>
<name>A0A2P2QQG3_RHIMU</name>
<accession>A0A2P2QQG3</accession>
<feature type="compositionally biased region" description="Basic and acidic residues" evidence="1">
    <location>
        <begin position="1"/>
        <end position="34"/>
    </location>
</feature>
<sequence>MTSNKLEKKKGSPESKHKESFRRQKKGQIDEQKSYHKGIHMIRLKPSSQISMSQSSDYKQIAS</sequence>
<feature type="region of interest" description="Disordered" evidence="1">
    <location>
        <begin position="1"/>
        <end position="63"/>
    </location>
</feature>
<organism evidence="2">
    <name type="scientific">Rhizophora mucronata</name>
    <name type="common">Asiatic mangrove</name>
    <dbReference type="NCBI Taxonomy" id="61149"/>
    <lineage>
        <taxon>Eukaryota</taxon>
        <taxon>Viridiplantae</taxon>
        <taxon>Streptophyta</taxon>
        <taxon>Embryophyta</taxon>
        <taxon>Tracheophyta</taxon>
        <taxon>Spermatophyta</taxon>
        <taxon>Magnoliopsida</taxon>
        <taxon>eudicotyledons</taxon>
        <taxon>Gunneridae</taxon>
        <taxon>Pentapetalae</taxon>
        <taxon>rosids</taxon>
        <taxon>fabids</taxon>
        <taxon>Malpighiales</taxon>
        <taxon>Rhizophoraceae</taxon>
        <taxon>Rhizophora</taxon>
    </lineage>
</organism>
<evidence type="ECO:0000313" key="2">
    <source>
        <dbReference type="EMBL" id="MBX69262.1"/>
    </source>
</evidence>
<dbReference type="AlphaFoldDB" id="A0A2P2QQG3"/>
<proteinExistence type="predicted"/>
<dbReference type="EMBL" id="GGEC01088778">
    <property type="protein sequence ID" value="MBX69262.1"/>
    <property type="molecule type" value="Transcribed_RNA"/>
</dbReference>